<proteinExistence type="predicted"/>
<dbReference type="Proteomes" id="UP000095286">
    <property type="component" value="Unplaced"/>
</dbReference>
<dbReference type="WBParaSite" id="RSKR_0000481600.1">
    <property type="protein sequence ID" value="RSKR_0000481600.1"/>
    <property type="gene ID" value="RSKR_0000481600"/>
</dbReference>
<sequence>MNTLKLLLLLIAIILTLSSYTLEAKKNQPKKNASAKNSPKKIDPILKEFNDLEKNEVFGLIQQKLMKNITIFCIIVLDNGDLKSRAIAQIKTWIPRCNKYIYASSVRNKNYHSVKTYHTDGPVTTYPKMRNILHYVYQKYGNNFDWYLKISCKSFVVMENLRMFLMSKTENMNRDEYYGFHQKSSERELKVSGMINGGSGVVFSKHVLKKLVTKGFTNRSICKKAGPGFESIEIAKCFNKLNIKPVDSRDRKGRILFLPINVQELASPYKGKFYNKLKTLAFTPFGSTMKALADFPITFSDLDVDDMYGLEYLFYHASVAGVESRMFRNSNGTNSDAQAQKLYDVVKNFAKYNYMTKSDF</sequence>
<organism evidence="1 2">
    <name type="scientific">Rhabditophanes sp. KR3021</name>
    <dbReference type="NCBI Taxonomy" id="114890"/>
    <lineage>
        <taxon>Eukaryota</taxon>
        <taxon>Metazoa</taxon>
        <taxon>Ecdysozoa</taxon>
        <taxon>Nematoda</taxon>
        <taxon>Chromadorea</taxon>
        <taxon>Rhabditida</taxon>
        <taxon>Tylenchina</taxon>
        <taxon>Panagrolaimomorpha</taxon>
        <taxon>Strongyloidoidea</taxon>
        <taxon>Alloionematidae</taxon>
        <taxon>Rhabditophanes</taxon>
    </lineage>
</organism>
<reference evidence="2" key="1">
    <citation type="submission" date="2016-11" db="UniProtKB">
        <authorList>
            <consortium name="WormBaseParasite"/>
        </authorList>
    </citation>
    <scope>IDENTIFICATION</scope>
    <source>
        <strain evidence="2">KR3021</strain>
    </source>
</reference>
<evidence type="ECO:0000313" key="1">
    <source>
        <dbReference type="Proteomes" id="UP000095286"/>
    </source>
</evidence>
<accession>A0AC35TWE5</accession>
<evidence type="ECO:0000313" key="2">
    <source>
        <dbReference type="WBParaSite" id="RSKR_0000481600.1"/>
    </source>
</evidence>
<protein>
    <submittedName>
        <fullName evidence="2">Glycoprotein-N-acetylgalactosamine 3-beta-galactosyltransferase 1</fullName>
    </submittedName>
</protein>
<name>A0AC35TWE5_9BILA</name>